<dbReference type="EMBL" id="UGVL01000001">
    <property type="protein sequence ID" value="SUE34548.1"/>
    <property type="molecule type" value="Genomic_DNA"/>
</dbReference>
<evidence type="ECO:0000313" key="1">
    <source>
        <dbReference type="EMBL" id="SUE34548.1"/>
    </source>
</evidence>
<dbReference type="Gene3D" id="2.60.40.2620">
    <property type="entry name" value="Fimbrillin-like"/>
    <property type="match status" value="1"/>
</dbReference>
<keyword evidence="2" id="KW-1185">Reference proteome</keyword>
<protein>
    <recommendedName>
        <fullName evidence="3">Fimbrillin family protein</fullName>
    </recommendedName>
</protein>
<dbReference type="InterPro" id="IPR025049">
    <property type="entry name" value="Mfa-like_1"/>
</dbReference>
<accession>A0A379MSE3</accession>
<dbReference type="Proteomes" id="UP000255233">
    <property type="component" value="Unassembled WGS sequence"/>
</dbReference>
<dbReference type="Pfam" id="PF13149">
    <property type="entry name" value="Mfa_like_1"/>
    <property type="match status" value="1"/>
</dbReference>
<gene>
    <name evidence="1" type="ORF">NCTC11190_01777</name>
</gene>
<sequence>MKHQVFLLAAVAAVAAGCTKSETVGSADGKWIRFDNAFVGNATKAITALDDEKIEKMYVYGTSSSNNSLFSNQEVTKQGDSWVYSPLVEWETGKTYTFAAYSDGNNKIDNNVVWNSTEEKLSISDYSVSDEKQNDLVVSIASNATAVGNNNAKVAFTFSHALAKIKFTIKSELGDDNPITITAFKVGANNDICTTGDLTFTNSDTPTSTWDTQDKAKGQLGANFTETAQTTVPSVSDELVVIPQEIGSLSISFKAKFGEEGEEKSIQGTISSVDWKAGNCYNYTASITGKQMDVIQFGVPTVSDWGPETPGDVTLQ</sequence>
<dbReference type="STRING" id="880526.GCA_000427365_02043"/>
<name>A0A379MSE3_9BACT</name>
<dbReference type="PROSITE" id="PS51257">
    <property type="entry name" value="PROKAR_LIPOPROTEIN"/>
    <property type="match status" value="1"/>
</dbReference>
<dbReference type="CDD" id="cd13120">
    <property type="entry name" value="BF2867_like_N"/>
    <property type="match status" value="1"/>
</dbReference>
<evidence type="ECO:0000313" key="2">
    <source>
        <dbReference type="Proteomes" id="UP000255233"/>
    </source>
</evidence>
<dbReference type="CDD" id="cd13121">
    <property type="entry name" value="BF2867_like_C"/>
    <property type="match status" value="1"/>
</dbReference>
<organism evidence="1 2">
    <name type="scientific">Rikenella microfusus</name>
    <dbReference type="NCBI Taxonomy" id="28139"/>
    <lineage>
        <taxon>Bacteria</taxon>
        <taxon>Pseudomonadati</taxon>
        <taxon>Bacteroidota</taxon>
        <taxon>Bacteroidia</taxon>
        <taxon>Bacteroidales</taxon>
        <taxon>Rikenellaceae</taxon>
        <taxon>Rikenella</taxon>
    </lineage>
</organism>
<reference evidence="1 2" key="1">
    <citation type="submission" date="2018-06" db="EMBL/GenBank/DDBJ databases">
        <authorList>
            <consortium name="Pathogen Informatics"/>
            <person name="Doyle S."/>
        </authorList>
    </citation>
    <scope>NUCLEOTIDE SEQUENCE [LARGE SCALE GENOMIC DNA]</scope>
    <source>
        <strain evidence="1 2">NCTC11190</strain>
    </source>
</reference>
<proteinExistence type="predicted"/>
<evidence type="ECO:0008006" key="3">
    <source>
        <dbReference type="Google" id="ProtNLM"/>
    </source>
</evidence>
<dbReference type="InterPro" id="IPR042278">
    <property type="entry name" value="Mfa-like_1_N"/>
</dbReference>
<dbReference type="AlphaFoldDB" id="A0A379MSE3"/>